<evidence type="ECO:0000313" key="3">
    <source>
        <dbReference type="Proteomes" id="UP000014760"/>
    </source>
</evidence>
<reference evidence="2" key="3">
    <citation type="submission" date="2015-06" db="UniProtKB">
        <authorList>
            <consortium name="EnsemblMetazoa"/>
        </authorList>
    </citation>
    <scope>IDENTIFICATION</scope>
</reference>
<accession>X1Z7A0</accession>
<dbReference type="HOGENOM" id="CLU_930547_0_0_1"/>
<dbReference type="InterPro" id="IPR001214">
    <property type="entry name" value="SET_dom"/>
</dbReference>
<dbReference type="PROSITE" id="PS50280">
    <property type="entry name" value="SET"/>
    <property type="match status" value="1"/>
</dbReference>
<reference evidence="3" key="2">
    <citation type="journal article" date="2013" name="Nature">
        <title>Insights into bilaterian evolution from three spiralian genomes.</title>
        <authorList>
            <person name="Simakov O."/>
            <person name="Marletaz F."/>
            <person name="Cho S.J."/>
            <person name="Edsinger-Gonzales E."/>
            <person name="Havlak P."/>
            <person name="Hellsten U."/>
            <person name="Kuo D.H."/>
            <person name="Larsson T."/>
            <person name="Lv J."/>
            <person name="Arendt D."/>
            <person name="Savage R."/>
            <person name="Osoegawa K."/>
            <person name="de Jong P."/>
            <person name="Grimwood J."/>
            <person name="Chapman J.A."/>
            <person name="Shapiro H."/>
            <person name="Aerts A."/>
            <person name="Otillar R.P."/>
            <person name="Terry A.Y."/>
            <person name="Boore J.L."/>
            <person name="Grigoriev I.V."/>
            <person name="Lindberg D.R."/>
            <person name="Seaver E.C."/>
            <person name="Weisblat D.A."/>
            <person name="Putnam N.H."/>
            <person name="Rokhsar D.S."/>
        </authorList>
    </citation>
    <scope>NUCLEOTIDE SEQUENCE</scope>
    <source>
        <strain evidence="3">I ESC-2004</strain>
    </source>
</reference>
<reference evidence="3" key="1">
    <citation type="submission" date="2012-12" db="EMBL/GenBank/DDBJ databases">
        <authorList>
            <person name="Hellsten U."/>
            <person name="Grimwood J."/>
            <person name="Chapman J.A."/>
            <person name="Shapiro H."/>
            <person name="Aerts A."/>
            <person name="Otillar R.P."/>
            <person name="Terry A.Y."/>
            <person name="Boore J.L."/>
            <person name="Simakov O."/>
            <person name="Marletaz F."/>
            <person name="Cho S.-J."/>
            <person name="Edsinger-Gonzales E."/>
            <person name="Havlak P."/>
            <person name="Kuo D.-H."/>
            <person name="Larsson T."/>
            <person name="Lv J."/>
            <person name="Arendt D."/>
            <person name="Savage R."/>
            <person name="Osoegawa K."/>
            <person name="de Jong P."/>
            <person name="Lindberg D.R."/>
            <person name="Seaver E.C."/>
            <person name="Weisblat D.A."/>
            <person name="Putnam N.H."/>
            <person name="Grigoriev I.V."/>
            <person name="Rokhsar D.S."/>
        </authorList>
    </citation>
    <scope>NUCLEOTIDE SEQUENCE</scope>
    <source>
        <strain evidence="3">I ESC-2004</strain>
    </source>
</reference>
<dbReference type="PANTHER" id="PTHR33524:SF2">
    <property type="entry name" value="SET DOMAIN-CONTAINING PROTEIN 9"/>
    <property type="match status" value="1"/>
</dbReference>
<dbReference type="CDD" id="cd10537">
    <property type="entry name" value="SET_SETD9"/>
    <property type="match status" value="1"/>
</dbReference>
<dbReference type="AlphaFoldDB" id="X1Z7A0"/>
<sequence>MRAISTWWKQYKYRFVPWIALTLKDRSVRAVPSCASDELISNGEIRASLQNLFSQFNQDAQSATSYKSALHAANLGIMKSQMGFKVIRKPSRLKGGGTGVFVADGIAKKGTVVAMYPGAIYALSDPIFFQSLGNPFIFRCIDGILIDGNDKNLSKFLFKSCANRDYAGRHAVCDTSWLTESPVNPLAIGQYVNNHNKEHPANVAYQEYDFPLDFPLNQRKYIPNVFHAASIHYHGVSRLCRTVVLISTRDIQEGEELFSTYFTVVNK</sequence>
<proteinExistence type="predicted"/>
<dbReference type="EnsemblMetazoa" id="CapteT155045">
    <property type="protein sequence ID" value="CapteP155045"/>
    <property type="gene ID" value="CapteG155045"/>
</dbReference>
<dbReference type="OrthoDB" id="442460at2759"/>
<dbReference type="PANTHER" id="PTHR33524">
    <property type="entry name" value="C5ORF35"/>
    <property type="match status" value="1"/>
</dbReference>
<evidence type="ECO:0000313" key="2">
    <source>
        <dbReference type="EnsemblMetazoa" id="CapteP155045"/>
    </source>
</evidence>
<dbReference type="InterPro" id="IPR046341">
    <property type="entry name" value="SET_dom_sf"/>
</dbReference>
<dbReference type="Gene3D" id="2.170.270.10">
    <property type="entry name" value="SET domain"/>
    <property type="match status" value="1"/>
</dbReference>
<name>X1Z7A0_CAPTE</name>
<evidence type="ECO:0000259" key="1">
    <source>
        <dbReference type="PROSITE" id="PS50280"/>
    </source>
</evidence>
<dbReference type="EMBL" id="AMQN01000155">
    <property type="status" value="NOT_ANNOTATED_CDS"/>
    <property type="molecule type" value="Genomic_DNA"/>
</dbReference>
<organism evidence="2 3">
    <name type="scientific">Capitella teleta</name>
    <name type="common">Polychaete worm</name>
    <dbReference type="NCBI Taxonomy" id="283909"/>
    <lineage>
        <taxon>Eukaryota</taxon>
        <taxon>Metazoa</taxon>
        <taxon>Spiralia</taxon>
        <taxon>Lophotrochozoa</taxon>
        <taxon>Annelida</taxon>
        <taxon>Polychaeta</taxon>
        <taxon>Sedentaria</taxon>
        <taxon>Scolecida</taxon>
        <taxon>Capitellidae</taxon>
        <taxon>Capitella</taxon>
    </lineage>
</organism>
<dbReference type="Proteomes" id="UP000014760">
    <property type="component" value="Unassembled WGS sequence"/>
</dbReference>
<dbReference type="SUPFAM" id="SSF82199">
    <property type="entry name" value="SET domain"/>
    <property type="match status" value="1"/>
</dbReference>
<dbReference type="InterPro" id="IPR040415">
    <property type="entry name" value="SETD9"/>
</dbReference>
<dbReference type="OMA" id="YQPYEPI"/>
<feature type="domain" description="SET" evidence="1">
    <location>
        <begin position="84"/>
        <end position="262"/>
    </location>
</feature>
<protein>
    <recommendedName>
        <fullName evidence="1">SET domain-containing protein</fullName>
    </recommendedName>
</protein>
<keyword evidence="3" id="KW-1185">Reference proteome</keyword>